<sequence>MPKSPAFLFALLLSGAALSAEEMVPAYNTYQAVPFVVGDGGLAADLVGYLNNKLKGKYQFKLTQIPRETLNKTVLGDAGFKGAVLFLSPPFVDDAAKTRYLWTQPMMHDSNAVVSLASRKLEYAGPDSLKGLKFGAVRGNRYLGLEDRFGKDIQKEEVNEELSNIKKVAAGKIDVTIMANSTFRYLMKQMGKQNAEHSNLYTSGKTHLEFDRHLFVAKDNAALAKQLDGVVAGMKADPAWKAVLARYGLE</sequence>
<keyword evidence="3" id="KW-1185">Reference proteome</keyword>
<feature type="signal peptide" evidence="1">
    <location>
        <begin position="1"/>
        <end position="19"/>
    </location>
</feature>
<dbReference type="PANTHER" id="PTHR35936:SF25">
    <property type="entry name" value="ABC TRANSPORTER SUBSTRATE-BINDING PROTEIN"/>
    <property type="match status" value="1"/>
</dbReference>
<name>A0A7W2EDV9_9BURK</name>
<dbReference type="EMBL" id="JACEZS010000001">
    <property type="protein sequence ID" value="MBA5604138.1"/>
    <property type="molecule type" value="Genomic_DNA"/>
</dbReference>
<dbReference type="Proteomes" id="UP000566711">
    <property type="component" value="Unassembled WGS sequence"/>
</dbReference>
<organism evidence="2 3">
    <name type="scientific">Rugamonas fusca</name>
    <dbReference type="NCBI Taxonomy" id="2758568"/>
    <lineage>
        <taxon>Bacteria</taxon>
        <taxon>Pseudomonadati</taxon>
        <taxon>Pseudomonadota</taxon>
        <taxon>Betaproteobacteria</taxon>
        <taxon>Burkholderiales</taxon>
        <taxon>Oxalobacteraceae</taxon>
        <taxon>Telluria group</taxon>
        <taxon>Rugamonas</taxon>
    </lineage>
</organism>
<comment type="caution">
    <text evidence="2">The sequence shown here is derived from an EMBL/GenBank/DDBJ whole genome shotgun (WGS) entry which is preliminary data.</text>
</comment>
<reference evidence="2 3" key="1">
    <citation type="submission" date="2020-07" db="EMBL/GenBank/DDBJ databases">
        <title>Novel species isolated from subtropical streams in China.</title>
        <authorList>
            <person name="Lu H."/>
        </authorList>
    </citation>
    <scope>NUCLEOTIDE SEQUENCE [LARGE SCALE GENOMIC DNA]</scope>
    <source>
        <strain evidence="2 3">FT3S</strain>
    </source>
</reference>
<dbReference type="SUPFAM" id="SSF53850">
    <property type="entry name" value="Periplasmic binding protein-like II"/>
    <property type="match status" value="1"/>
</dbReference>
<keyword evidence="1" id="KW-0732">Signal</keyword>
<evidence type="ECO:0000313" key="2">
    <source>
        <dbReference type="EMBL" id="MBA5604138.1"/>
    </source>
</evidence>
<proteinExistence type="predicted"/>
<dbReference type="PANTHER" id="PTHR35936">
    <property type="entry name" value="MEMBRANE-BOUND LYTIC MUREIN TRANSGLYCOSYLASE F"/>
    <property type="match status" value="1"/>
</dbReference>
<evidence type="ECO:0000313" key="3">
    <source>
        <dbReference type="Proteomes" id="UP000566711"/>
    </source>
</evidence>
<protein>
    <submittedName>
        <fullName evidence="2">Transporter substrate-binding domain-containing protein</fullName>
    </submittedName>
</protein>
<evidence type="ECO:0000256" key="1">
    <source>
        <dbReference type="SAM" id="SignalP"/>
    </source>
</evidence>
<dbReference type="Gene3D" id="3.40.190.10">
    <property type="entry name" value="Periplasmic binding protein-like II"/>
    <property type="match status" value="2"/>
</dbReference>
<dbReference type="AlphaFoldDB" id="A0A7W2EDV9"/>
<dbReference type="RefSeq" id="WP_182213405.1">
    <property type="nucleotide sequence ID" value="NZ_JACEZS010000001.1"/>
</dbReference>
<accession>A0A7W2EDV9</accession>
<gene>
    <name evidence="2" type="ORF">H3H36_02020</name>
</gene>
<feature type="chain" id="PRO_5031261264" evidence="1">
    <location>
        <begin position="20"/>
        <end position="250"/>
    </location>
</feature>